<feature type="region of interest" description="Disordered" evidence="1">
    <location>
        <begin position="245"/>
        <end position="314"/>
    </location>
</feature>
<keyword evidence="3" id="KW-1185">Reference proteome</keyword>
<feature type="region of interest" description="Disordered" evidence="1">
    <location>
        <begin position="360"/>
        <end position="394"/>
    </location>
</feature>
<feature type="compositionally biased region" description="Basic and acidic residues" evidence="1">
    <location>
        <begin position="260"/>
        <end position="270"/>
    </location>
</feature>
<dbReference type="EMBL" id="KZ678134">
    <property type="protein sequence ID" value="PSN68189.1"/>
    <property type="molecule type" value="Genomic_DNA"/>
</dbReference>
<dbReference type="Proteomes" id="UP000240883">
    <property type="component" value="Unassembled WGS sequence"/>
</dbReference>
<feature type="region of interest" description="Disordered" evidence="1">
    <location>
        <begin position="1"/>
        <end position="31"/>
    </location>
</feature>
<feature type="region of interest" description="Disordered" evidence="1">
    <location>
        <begin position="492"/>
        <end position="519"/>
    </location>
</feature>
<dbReference type="AlphaFoldDB" id="A0A2T2NS41"/>
<reference evidence="2 3" key="1">
    <citation type="journal article" date="2018" name="Front. Microbiol.">
        <title>Genome-Wide Analysis of Corynespora cassiicola Leaf Fall Disease Putative Effectors.</title>
        <authorList>
            <person name="Lopez D."/>
            <person name="Ribeiro S."/>
            <person name="Label P."/>
            <person name="Fumanal B."/>
            <person name="Venisse J.S."/>
            <person name="Kohler A."/>
            <person name="de Oliveira R.R."/>
            <person name="Labutti K."/>
            <person name="Lipzen A."/>
            <person name="Lail K."/>
            <person name="Bauer D."/>
            <person name="Ohm R.A."/>
            <person name="Barry K.W."/>
            <person name="Spatafora J."/>
            <person name="Grigoriev I.V."/>
            <person name="Martin F.M."/>
            <person name="Pujade-Renaud V."/>
        </authorList>
    </citation>
    <scope>NUCLEOTIDE SEQUENCE [LARGE SCALE GENOMIC DNA]</scope>
    <source>
        <strain evidence="2 3">Philippines</strain>
    </source>
</reference>
<protein>
    <submittedName>
        <fullName evidence="2">Uncharacterized protein</fullName>
    </submittedName>
</protein>
<name>A0A2T2NS41_CORCC</name>
<sequence>MESSQNIKPKFSLHPTPCDPKPFDKKSRETDQGPNFKILFFVSKPAKGEDIENHKFLIPREIAKKSHSLGKWIYPPPKGVKVFRIDLPDVDCQSFTLYAHYIISGNIPLFHMDPQASSGPDPGSLSWHECLPLINAYICGVQFKDKKFQDRIMDVLRLGINQNQPFPDKELIKKVFGPGGGDERLQNLVFDKITGGSGSEVQLASSVAMMPPPRTHVDTMTYSNASTSKEHATQTGIVAPKPMYGQKTCRQHRPGSYIRENPKGKGRLETVEELTEDSPSIQPQNFTPPKSSQTGATTSQRPTPSRTRKRSTYSLPYTTVSIPRHRDAKAYRIPNDLPPPPKIHFGLLNALLETAGTESHLPHVTPPHDTHPPPITTTPPSINKPLPRAPSPSTTPFPPADYLSSSANHILASFYTSRASRAPHTPQISDLLYPNLYPNPYPNLTAIPFTTRPSTADPRPRTVPPPALRIRPLHPSQIFPPGLIPGPSMLRRKPLSSSPALAARPKQHLIRPDTDPETGRYMSVHGRNELLGRPVFRWELVEGRPFTAPA</sequence>
<feature type="compositionally biased region" description="Polar residues" evidence="1">
    <location>
        <begin position="277"/>
        <end position="296"/>
    </location>
</feature>
<accession>A0A2T2NS41</accession>
<dbReference type="OrthoDB" id="3788067at2759"/>
<organism evidence="2 3">
    <name type="scientific">Corynespora cassiicola Philippines</name>
    <dbReference type="NCBI Taxonomy" id="1448308"/>
    <lineage>
        <taxon>Eukaryota</taxon>
        <taxon>Fungi</taxon>
        <taxon>Dikarya</taxon>
        <taxon>Ascomycota</taxon>
        <taxon>Pezizomycotina</taxon>
        <taxon>Dothideomycetes</taxon>
        <taxon>Pleosporomycetidae</taxon>
        <taxon>Pleosporales</taxon>
        <taxon>Corynesporascaceae</taxon>
        <taxon>Corynespora</taxon>
    </lineage>
</organism>
<feature type="compositionally biased region" description="Basic and acidic residues" evidence="1">
    <location>
        <begin position="21"/>
        <end position="31"/>
    </location>
</feature>
<evidence type="ECO:0000313" key="2">
    <source>
        <dbReference type="EMBL" id="PSN68189.1"/>
    </source>
</evidence>
<evidence type="ECO:0000313" key="3">
    <source>
        <dbReference type="Proteomes" id="UP000240883"/>
    </source>
</evidence>
<gene>
    <name evidence="2" type="ORF">BS50DRAFT_665817</name>
</gene>
<evidence type="ECO:0000256" key="1">
    <source>
        <dbReference type="SAM" id="MobiDB-lite"/>
    </source>
</evidence>
<proteinExistence type="predicted"/>